<evidence type="ECO:0000313" key="2">
    <source>
        <dbReference type="Proteomes" id="UP000502297"/>
    </source>
</evidence>
<keyword evidence="2" id="KW-1185">Reference proteome</keyword>
<proteinExistence type="predicted"/>
<dbReference type="AlphaFoldDB" id="A0A6G8RVB7"/>
<dbReference type="Proteomes" id="UP000502297">
    <property type="component" value="Chromosome"/>
</dbReference>
<organism evidence="1 2">
    <name type="scientific">Acinetobacter shaoyimingii</name>
    <dbReference type="NCBI Taxonomy" id="2715164"/>
    <lineage>
        <taxon>Bacteria</taxon>
        <taxon>Pseudomonadati</taxon>
        <taxon>Pseudomonadota</taxon>
        <taxon>Gammaproteobacteria</taxon>
        <taxon>Moraxellales</taxon>
        <taxon>Moraxellaceae</taxon>
        <taxon>Acinetobacter</taxon>
    </lineage>
</organism>
<dbReference type="RefSeq" id="WP_166223478.1">
    <property type="nucleotide sequence ID" value="NZ_CP049801.1"/>
</dbReference>
<sequence>MYGIPSSAQSGIAYQTQRNYDSYSETGAACKINVPPLFDYVTCSVGALAVGVGFVKNMWTNEYYISGNKDSILVPVAISTASGKQVSSKDLAGASFVGGHIHNIPSRTKSKMTMGEITNEFVSGASISVGSGAYGLVGNYVKPLVNKQSPINGAWPTEFGVGTSGVDME</sequence>
<evidence type="ECO:0000313" key="1">
    <source>
        <dbReference type="EMBL" id="QIO05882.1"/>
    </source>
</evidence>
<protein>
    <submittedName>
        <fullName evidence="1">Uncharacterized protein</fullName>
    </submittedName>
</protein>
<name>A0A6G8RVB7_9GAMM</name>
<dbReference type="EMBL" id="CP049801">
    <property type="protein sequence ID" value="QIO05882.1"/>
    <property type="molecule type" value="Genomic_DNA"/>
</dbReference>
<gene>
    <name evidence="1" type="ORF">G8E00_07905</name>
</gene>
<dbReference type="KEGG" id="asha:G8E00_07905"/>
<accession>A0A6G8RVB7</accession>
<reference evidence="1 2" key="1">
    <citation type="submission" date="2020-03" db="EMBL/GenBank/DDBJ databases">
        <authorList>
            <person name="Zhu W."/>
        </authorList>
    </citation>
    <scope>NUCLEOTIDE SEQUENCE [LARGE SCALE GENOMIC DNA]</scope>
    <source>
        <strain evidence="1 2">323-1</strain>
    </source>
</reference>